<evidence type="ECO:0000313" key="2">
    <source>
        <dbReference type="Proteomes" id="UP000492821"/>
    </source>
</evidence>
<feature type="coiled-coil region" evidence="1">
    <location>
        <begin position="153"/>
        <end position="187"/>
    </location>
</feature>
<accession>A0A7E4WAV2</accession>
<evidence type="ECO:0000313" key="3">
    <source>
        <dbReference type="WBParaSite" id="Pan_g8204.t2"/>
    </source>
</evidence>
<name>A0A7E4WAV2_PANRE</name>
<evidence type="ECO:0000256" key="1">
    <source>
        <dbReference type="SAM" id="Coils"/>
    </source>
</evidence>
<dbReference type="Proteomes" id="UP000492821">
    <property type="component" value="Unassembled WGS sequence"/>
</dbReference>
<organism evidence="2 3">
    <name type="scientific">Panagrellus redivivus</name>
    <name type="common">Microworm</name>
    <dbReference type="NCBI Taxonomy" id="6233"/>
    <lineage>
        <taxon>Eukaryota</taxon>
        <taxon>Metazoa</taxon>
        <taxon>Ecdysozoa</taxon>
        <taxon>Nematoda</taxon>
        <taxon>Chromadorea</taxon>
        <taxon>Rhabditida</taxon>
        <taxon>Tylenchina</taxon>
        <taxon>Panagrolaimomorpha</taxon>
        <taxon>Panagrolaimoidea</taxon>
        <taxon>Panagrolaimidae</taxon>
        <taxon>Panagrellus</taxon>
    </lineage>
</organism>
<reference evidence="3" key="2">
    <citation type="submission" date="2020-10" db="UniProtKB">
        <authorList>
            <consortium name="WormBaseParasite"/>
        </authorList>
    </citation>
    <scope>IDENTIFICATION</scope>
</reference>
<dbReference type="WBParaSite" id="Pan_g8204.t2">
    <property type="protein sequence ID" value="Pan_g8204.t2"/>
    <property type="gene ID" value="Pan_g8204"/>
</dbReference>
<proteinExistence type="predicted"/>
<keyword evidence="2" id="KW-1185">Reference proteome</keyword>
<protein>
    <submittedName>
        <fullName evidence="3">Beclin 1-associated autophagy-related key regulator</fullName>
    </submittedName>
</protein>
<reference evidence="2" key="1">
    <citation type="journal article" date="2013" name="Genetics">
        <title>The draft genome and transcriptome of Panagrellus redivivus are shaped by the harsh demands of a free-living lifestyle.</title>
        <authorList>
            <person name="Srinivasan J."/>
            <person name="Dillman A.R."/>
            <person name="Macchietto M.G."/>
            <person name="Heikkinen L."/>
            <person name="Lakso M."/>
            <person name="Fracchia K.M."/>
            <person name="Antoshechkin I."/>
            <person name="Mortazavi A."/>
            <person name="Wong G."/>
            <person name="Sternberg P.W."/>
        </authorList>
    </citation>
    <scope>NUCLEOTIDE SEQUENCE [LARGE SCALE GENOMIC DNA]</scope>
    <source>
        <strain evidence="2">MT8872</strain>
    </source>
</reference>
<keyword evidence="1" id="KW-0175">Coiled coil</keyword>
<dbReference type="AlphaFoldDB" id="A0A7E4WAV2"/>
<sequence>MSSLPVNNLLDNPFFKFSPSPDDIHRRARTPGRVGLFADNGFGHSLPRGLAAASDTFGSPLPSGIVQKAQARRNISPMTFVMPDTRKCPCCKRSDVEMYCPSCVNTVFFQPNNIRRKRSEHARRKAEIGNALKARLEEPARIQAQYYTTKSRVDELQELLRQKRASIAQLTKERERKKYNAAKLYQNIDVLKKKVARHKSTISQKHAAQQAYDLNDVFLRYKKVAYHVYDDLSKFVKMEPVAYREDDSDVNRVAEQIDDALSFDRNTIPRYNEVAKRNLVTQNYYQLP</sequence>